<feature type="compositionally biased region" description="Basic and acidic residues" evidence="1">
    <location>
        <begin position="243"/>
        <end position="284"/>
    </location>
</feature>
<dbReference type="AlphaFoldDB" id="A0A7R9LC04"/>
<gene>
    <name evidence="2" type="ORF">OSB1V03_LOCUS17579</name>
</gene>
<feature type="region of interest" description="Disordered" evidence="1">
    <location>
        <begin position="137"/>
        <end position="171"/>
    </location>
</feature>
<feature type="non-terminal residue" evidence="2">
    <location>
        <position position="1"/>
    </location>
</feature>
<evidence type="ECO:0000256" key="1">
    <source>
        <dbReference type="SAM" id="MobiDB-lite"/>
    </source>
</evidence>
<dbReference type="EMBL" id="OC876003">
    <property type="protein sequence ID" value="CAD7638885.1"/>
    <property type="molecule type" value="Genomic_DNA"/>
</dbReference>
<evidence type="ECO:0000313" key="3">
    <source>
        <dbReference type="Proteomes" id="UP000759131"/>
    </source>
</evidence>
<evidence type="ECO:0000313" key="2">
    <source>
        <dbReference type="EMBL" id="CAD7638885.1"/>
    </source>
</evidence>
<reference evidence="2" key="1">
    <citation type="submission" date="2020-11" db="EMBL/GenBank/DDBJ databases">
        <authorList>
            <person name="Tran Van P."/>
        </authorList>
    </citation>
    <scope>NUCLEOTIDE SEQUENCE</scope>
</reference>
<keyword evidence="3" id="KW-1185">Reference proteome</keyword>
<accession>A0A7R9LC04</accession>
<sequence>MSYPQNKLVVKIENTVKSAKKAQYVDISQDLKLWQCKHADPSALNKYLNDAGIDCTNTVEIPVDYRSCFHPLIDDNNMDHMLDMDYTRDNTLTNNPYVKYLMLSAHINVADKKSIGKDAVVGFKLWLADRQSRNNKTRRDLKRRKRYTDSDRDGYRDSFYPSSDRYDRDRDRDWDRDRDRYSSVRDRDRDRSRDRDRDRDHDRNRDKYNDRDREYRYNSSGDRDNQYRDSDYKYNRDSFYNYTDRDGDRDKDRDRDKRRDSDLDRNKDRDKDMDKDRDGNREYKGMYPNRGRYNPPRDGPRINLKTKTFNWCKIFKIDYPEKRHAIKIESVLKPFTQKASKFAQHLVLWLCKHPDPSALDKYTSGPGLD</sequence>
<dbReference type="EMBL" id="CAJPIZ010021428">
    <property type="protein sequence ID" value="CAG2117626.1"/>
    <property type="molecule type" value="Genomic_DNA"/>
</dbReference>
<feature type="compositionally biased region" description="Basic residues" evidence="1">
    <location>
        <begin position="137"/>
        <end position="146"/>
    </location>
</feature>
<name>A0A7R9LC04_9ACAR</name>
<dbReference type="Proteomes" id="UP000759131">
    <property type="component" value="Unassembled WGS sequence"/>
</dbReference>
<proteinExistence type="predicted"/>
<organism evidence="2">
    <name type="scientific">Medioppia subpectinata</name>
    <dbReference type="NCBI Taxonomy" id="1979941"/>
    <lineage>
        <taxon>Eukaryota</taxon>
        <taxon>Metazoa</taxon>
        <taxon>Ecdysozoa</taxon>
        <taxon>Arthropoda</taxon>
        <taxon>Chelicerata</taxon>
        <taxon>Arachnida</taxon>
        <taxon>Acari</taxon>
        <taxon>Acariformes</taxon>
        <taxon>Sarcoptiformes</taxon>
        <taxon>Oribatida</taxon>
        <taxon>Brachypylina</taxon>
        <taxon>Oppioidea</taxon>
        <taxon>Oppiidae</taxon>
        <taxon>Medioppia</taxon>
    </lineage>
</organism>
<feature type="region of interest" description="Disordered" evidence="1">
    <location>
        <begin position="185"/>
        <end position="300"/>
    </location>
</feature>
<protein>
    <submittedName>
        <fullName evidence="2">Uncharacterized protein</fullName>
    </submittedName>
</protein>
<feature type="compositionally biased region" description="Basic and acidic residues" evidence="1">
    <location>
        <begin position="185"/>
        <end position="236"/>
    </location>
</feature>
<feature type="compositionally biased region" description="Basic and acidic residues" evidence="1">
    <location>
        <begin position="147"/>
        <end position="156"/>
    </location>
</feature>